<gene>
    <name evidence="1" type="ORF">H8K36_13875</name>
</gene>
<dbReference type="Proteomes" id="UP000627446">
    <property type="component" value="Unassembled WGS sequence"/>
</dbReference>
<dbReference type="PANTHER" id="PTHR34817">
    <property type="entry name" value="NUCLEOTIDYLTRANSFERASE"/>
    <property type="match status" value="1"/>
</dbReference>
<name>A0A923HYB2_9BURK</name>
<sequence length="266" mass="30888">MKNLATSVETVIQDRLNTIEQEHDVKIILAIESGSRAWGFASPDSDWDVRFLYVHREPWYFKVHAGRDVIETGIEQHPLGELDINGWELRKSLQLLHKSNPALMEWLQSPLVYREDKTVMTAFRQQAEVFFKPQACFQHYVSMAITNTREFLHKDQVRLKKYLYVLRPIFSCLWIERFGTMPPIEFHRLLDTLLPNGSLRQEIDLLLAKKMAGGELETASPIAGLNEFINTELARIKDINFAVNEMGARAYTDCDAFLMNTIKNWE</sequence>
<accession>A0A923HYB2</accession>
<dbReference type="RefSeq" id="WP_186917086.1">
    <property type="nucleotide sequence ID" value="NZ_JACOFZ010000005.1"/>
</dbReference>
<keyword evidence="2" id="KW-1185">Reference proteome</keyword>
<reference evidence="1" key="1">
    <citation type="submission" date="2020-08" db="EMBL/GenBank/DDBJ databases">
        <title>Novel species isolated from subtropical streams in China.</title>
        <authorList>
            <person name="Lu H."/>
        </authorList>
    </citation>
    <scope>NUCLEOTIDE SEQUENCE</scope>
    <source>
        <strain evidence="1">LX22W</strain>
    </source>
</reference>
<organism evidence="1 2">
    <name type="scientific">Undibacterium nitidum</name>
    <dbReference type="NCBI Taxonomy" id="2762298"/>
    <lineage>
        <taxon>Bacteria</taxon>
        <taxon>Pseudomonadati</taxon>
        <taxon>Pseudomonadota</taxon>
        <taxon>Betaproteobacteria</taxon>
        <taxon>Burkholderiales</taxon>
        <taxon>Oxalobacteraceae</taxon>
        <taxon>Undibacterium</taxon>
    </lineage>
</organism>
<dbReference type="EMBL" id="JACOFZ010000005">
    <property type="protein sequence ID" value="MBC3882476.1"/>
    <property type="molecule type" value="Genomic_DNA"/>
</dbReference>
<dbReference type="PANTHER" id="PTHR34817:SF2">
    <property type="entry name" value="NUCLEOTIDYLTRANSFERASE"/>
    <property type="match status" value="1"/>
</dbReference>
<evidence type="ECO:0000313" key="2">
    <source>
        <dbReference type="Proteomes" id="UP000627446"/>
    </source>
</evidence>
<proteinExistence type="predicted"/>
<evidence type="ECO:0000313" key="1">
    <source>
        <dbReference type="EMBL" id="MBC3882476.1"/>
    </source>
</evidence>
<dbReference type="InterPro" id="IPR018775">
    <property type="entry name" value="RlaP"/>
</dbReference>
<dbReference type="Pfam" id="PF10127">
    <property type="entry name" value="RlaP"/>
    <property type="match status" value="1"/>
</dbReference>
<dbReference type="AlphaFoldDB" id="A0A923HYB2"/>
<protein>
    <submittedName>
        <fullName evidence="1">Nucleotidyltransferase domain-containing protein</fullName>
    </submittedName>
</protein>
<comment type="caution">
    <text evidence="1">The sequence shown here is derived from an EMBL/GenBank/DDBJ whole genome shotgun (WGS) entry which is preliminary data.</text>
</comment>